<sequence length="95" mass="10286">MVVVYCASLSPQSSGVDLELGSLCDSSRSVPKPFRAVQGHHMAHPAHASTSTPIYPNSSTLVFQPSYTNQKARILWAVSDVVSSIVRFSASLLFY</sequence>
<accession>A0A6A5WR53</accession>
<proteinExistence type="predicted"/>
<protein>
    <submittedName>
        <fullName evidence="1">Uncharacterized protein</fullName>
    </submittedName>
</protein>
<gene>
    <name evidence="1" type="ORF">P154DRAFT_519536</name>
</gene>
<evidence type="ECO:0000313" key="2">
    <source>
        <dbReference type="Proteomes" id="UP000799779"/>
    </source>
</evidence>
<dbReference type="EMBL" id="ML977568">
    <property type="protein sequence ID" value="KAF2004333.1"/>
    <property type="molecule type" value="Genomic_DNA"/>
</dbReference>
<organism evidence="1 2">
    <name type="scientific">Amniculicola lignicola CBS 123094</name>
    <dbReference type="NCBI Taxonomy" id="1392246"/>
    <lineage>
        <taxon>Eukaryota</taxon>
        <taxon>Fungi</taxon>
        <taxon>Dikarya</taxon>
        <taxon>Ascomycota</taxon>
        <taxon>Pezizomycotina</taxon>
        <taxon>Dothideomycetes</taxon>
        <taxon>Pleosporomycetidae</taxon>
        <taxon>Pleosporales</taxon>
        <taxon>Amniculicolaceae</taxon>
        <taxon>Amniculicola</taxon>
    </lineage>
</organism>
<name>A0A6A5WR53_9PLEO</name>
<reference evidence="1" key="1">
    <citation type="journal article" date="2020" name="Stud. Mycol.">
        <title>101 Dothideomycetes genomes: a test case for predicting lifestyles and emergence of pathogens.</title>
        <authorList>
            <person name="Haridas S."/>
            <person name="Albert R."/>
            <person name="Binder M."/>
            <person name="Bloem J."/>
            <person name="Labutti K."/>
            <person name="Salamov A."/>
            <person name="Andreopoulos B."/>
            <person name="Baker S."/>
            <person name="Barry K."/>
            <person name="Bills G."/>
            <person name="Bluhm B."/>
            <person name="Cannon C."/>
            <person name="Castanera R."/>
            <person name="Culley D."/>
            <person name="Daum C."/>
            <person name="Ezra D."/>
            <person name="Gonzalez J."/>
            <person name="Henrissat B."/>
            <person name="Kuo A."/>
            <person name="Liang C."/>
            <person name="Lipzen A."/>
            <person name="Lutzoni F."/>
            <person name="Magnuson J."/>
            <person name="Mondo S."/>
            <person name="Nolan M."/>
            <person name="Ohm R."/>
            <person name="Pangilinan J."/>
            <person name="Park H.-J."/>
            <person name="Ramirez L."/>
            <person name="Alfaro M."/>
            <person name="Sun H."/>
            <person name="Tritt A."/>
            <person name="Yoshinaga Y."/>
            <person name="Zwiers L.-H."/>
            <person name="Turgeon B."/>
            <person name="Goodwin S."/>
            <person name="Spatafora J."/>
            <person name="Crous P."/>
            <person name="Grigoriev I."/>
        </authorList>
    </citation>
    <scope>NUCLEOTIDE SEQUENCE</scope>
    <source>
        <strain evidence="1">CBS 123094</strain>
    </source>
</reference>
<evidence type="ECO:0000313" key="1">
    <source>
        <dbReference type="EMBL" id="KAF2004333.1"/>
    </source>
</evidence>
<keyword evidence="2" id="KW-1185">Reference proteome</keyword>
<dbReference type="AlphaFoldDB" id="A0A6A5WR53"/>
<dbReference type="Proteomes" id="UP000799779">
    <property type="component" value="Unassembled WGS sequence"/>
</dbReference>